<sequence>MLASACWGETKTGRDKTKSWKVCSMSRCMSVSRVLGVAMVCAVRRGCIRIGLGVGTKPTNLITHQHNLYNFNTHFFIHQHLCIPLGLSNTNPFTMFIHRMGFSQRLRTQSVGMWIPIRIRAIAVMMRRGIEEGTMFDSVQDVEIGESADDAEEDDGFDGGVCGVESEGAEEGSHCEQWGEGESRHVSEKTLLS</sequence>
<name>A0A9P6JQS7_9AGAR</name>
<reference evidence="2" key="1">
    <citation type="submission" date="2020-11" db="EMBL/GenBank/DDBJ databases">
        <authorList>
            <consortium name="DOE Joint Genome Institute"/>
            <person name="Ahrendt S."/>
            <person name="Riley R."/>
            <person name="Andreopoulos W."/>
            <person name="Labutti K."/>
            <person name="Pangilinan J."/>
            <person name="Ruiz-Duenas F.J."/>
            <person name="Barrasa J.M."/>
            <person name="Sanchez-Garcia M."/>
            <person name="Camarero S."/>
            <person name="Miyauchi S."/>
            <person name="Serrano A."/>
            <person name="Linde D."/>
            <person name="Babiker R."/>
            <person name="Drula E."/>
            <person name="Ayuso-Fernandez I."/>
            <person name="Pacheco R."/>
            <person name="Padilla G."/>
            <person name="Ferreira P."/>
            <person name="Barriuso J."/>
            <person name="Kellner H."/>
            <person name="Castanera R."/>
            <person name="Alfaro M."/>
            <person name="Ramirez L."/>
            <person name="Pisabarro A.G."/>
            <person name="Kuo A."/>
            <person name="Tritt A."/>
            <person name="Lipzen A."/>
            <person name="He G."/>
            <person name="Yan M."/>
            <person name="Ng V."/>
            <person name="Cullen D."/>
            <person name="Martin F."/>
            <person name="Rosso M.-N."/>
            <person name="Henrissat B."/>
            <person name="Hibbett D."/>
            <person name="Martinez A.T."/>
            <person name="Grigoriev I.V."/>
        </authorList>
    </citation>
    <scope>NUCLEOTIDE SEQUENCE</scope>
    <source>
        <strain evidence="2">CBS 506.95</strain>
    </source>
</reference>
<organism evidence="2 3">
    <name type="scientific">Crepidotus variabilis</name>
    <dbReference type="NCBI Taxonomy" id="179855"/>
    <lineage>
        <taxon>Eukaryota</taxon>
        <taxon>Fungi</taxon>
        <taxon>Dikarya</taxon>
        <taxon>Basidiomycota</taxon>
        <taxon>Agaricomycotina</taxon>
        <taxon>Agaricomycetes</taxon>
        <taxon>Agaricomycetidae</taxon>
        <taxon>Agaricales</taxon>
        <taxon>Agaricineae</taxon>
        <taxon>Crepidotaceae</taxon>
        <taxon>Crepidotus</taxon>
    </lineage>
</organism>
<feature type="compositionally biased region" description="Acidic residues" evidence="1">
    <location>
        <begin position="147"/>
        <end position="157"/>
    </location>
</feature>
<comment type="caution">
    <text evidence="2">The sequence shown here is derived from an EMBL/GenBank/DDBJ whole genome shotgun (WGS) entry which is preliminary data.</text>
</comment>
<keyword evidence="3" id="KW-1185">Reference proteome</keyword>
<accession>A0A9P6JQS7</accession>
<protein>
    <submittedName>
        <fullName evidence="2">Uncharacterized protein</fullName>
    </submittedName>
</protein>
<evidence type="ECO:0000313" key="2">
    <source>
        <dbReference type="EMBL" id="KAF9529997.1"/>
    </source>
</evidence>
<evidence type="ECO:0000313" key="3">
    <source>
        <dbReference type="Proteomes" id="UP000807306"/>
    </source>
</evidence>
<proteinExistence type="predicted"/>
<dbReference type="AlphaFoldDB" id="A0A9P6JQS7"/>
<evidence type="ECO:0000256" key="1">
    <source>
        <dbReference type="SAM" id="MobiDB-lite"/>
    </source>
</evidence>
<dbReference type="EMBL" id="MU157842">
    <property type="protein sequence ID" value="KAF9529997.1"/>
    <property type="molecule type" value="Genomic_DNA"/>
</dbReference>
<feature type="compositionally biased region" description="Basic and acidic residues" evidence="1">
    <location>
        <begin position="181"/>
        <end position="193"/>
    </location>
</feature>
<feature type="region of interest" description="Disordered" evidence="1">
    <location>
        <begin position="147"/>
        <end position="193"/>
    </location>
</feature>
<gene>
    <name evidence="2" type="ORF">CPB83DRAFT_851400</name>
</gene>
<dbReference type="Proteomes" id="UP000807306">
    <property type="component" value="Unassembled WGS sequence"/>
</dbReference>